<evidence type="ECO:0000256" key="8">
    <source>
        <dbReference type="ARBA" id="ARBA00023102"/>
    </source>
</evidence>
<dbReference type="RefSeq" id="WP_156196570.1">
    <property type="nucleotide sequence ID" value="NZ_QTZN02000039.1"/>
</dbReference>
<dbReference type="Gene3D" id="3.40.50.880">
    <property type="match status" value="1"/>
</dbReference>
<sequence length="196" mass="22100">MKDQKIVIIDYDAGNIQSVKYAFERLGITPVVSNDEEVIRSADKVIFPGVGEAAWAMNSLRKNGLDQLIPQLTQPVLGICLGMQLMCESSEESDTKGLGIFPLQVRRFTNERKVPHMGWNQLEELKGSLFKGVSEMEFAYFVHSYYVPCSKETVASCNYILDFSASLQKDNFYACQFHPEKSGEVGVRILENFINL</sequence>
<evidence type="ECO:0000313" key="17">
    <source>
        <dbReference type="Proteomes" id="UP000285951"/>
    </source>
</evidence>
<keyword evidence="5 12" id="KW-0028">Amino-acid biosynthesis</keyword>
<evidence type="ECO:0000256" key="6">
    <source>
        <dbReference type="ARBA" id="ARBA00022801"/>
    </source>
</evidence>
<keyword evidence="4 12" id="KW-0963">Cytoplasm</keyword>
<dbReference type="PROSITE" id="PS51273">
    <property type="entry name" value="GATASE_TYPE_1"/>
    <property type="match status" value="1"/>
</dbReference>
<evidence type="ECO:0000313" key="16">
    <source>
        <dbReference type="EMBL" id="MVB08284.1"/>
    </source>
</evidence>
<dbReference type="EMBL" id="QTZN02000039">
    <property type="protein sequence ID" value="MVB08284.1"/>
    <property type="molecule type" value="Genomic_DNA"/>
</dbReference>
<evidence type="ECO:0000256" key="13">
    <source>
        <dbReference type="PIRSR" id="PIRSR000495-1"/>
    </source>
</evidence>
<dbReference type="Proteomes" id="UP000285951">
    <property type="component" value="Unassembled WGS sequence"/>
</dbReference>
<comment type="catalytic activity">
    <reaction evidence="11 12">
        <text>L-glutamine + H2O = L-glutamate + NH4(+)</text>
        <dbReference type="Rhea" id="RHEA:15889"/>
        <dbReference type="ChEBI" id="CHEBI:15377"/>
        <dbReference type="ChEBI" id="CHEBI:28938"/>
        <dbReference type="ChEBI" id="CHEBI:29985"/>
        <dbReference type="ChEBI" id="CHEBI:58359"/>
        <dbReference type="EC" id="3.5.1.2"/>
    </reaction>
</comment>
<dbReference type="EMBL" id="WOTW01000039">
    <property type="protein sequence ID" value="MUP39079.1"/>
    <property type="molecule type" value="Genomic_DNA"/>
</dbReference>
<dbReference type="EC" id="4.3.2.10" evidence="12"/>
<comment type="subunit">
    <text evidence="3 12">Heterodimer of HisH and HisF.</text>
</comment>
<dbReference type="InterPro" id="IPR029062">
    <property type="entry name" value="Class_I_gatase-like"/>
</dbReference>
<evidence type="ECO:0000256" key="4">
    <source>
        <dbReference type="ARBA" id="ARBA00022490"/>
    </source>
</evidence>
<dbReference type="UniPathway" id="UPA00031">
    <property type="reaction ID" value="UER00010"/>
</dbReference>
<feature type="active site" evidence="12 13">
    <location>
        <position position="178"/>
    </location>
</feature>
<dbReference type="SUPFAM" id="SSF52317">
    <property type="entry name" value="Class I glutamine amidotransferase-like"/>
    <property type="match status" value="1"/>
</dbReference>
<dbReference type="PANTHER" id="PTHR42701:SF1">
    <property type="entry name" value="IMIDAZOLE GLYCEROL PHOSPHATE SYNTHASE SUBUNIT HISH"/>
    <property type="match status" value="1"/>
</dbReference>
<keyword evidence="8 12" id="KW-0368">Histidine biosynthesis</keyword>
<organism evidence="15 18">
    <name type="scientific">Labilibaculum euxinus</name>
    <dbReference type="NCBI Taxonomy" id="2686357"/>
    <lineage>
        <taxon>Bacteria</taxon>
        <taxon>Pseudomonadati</taxon>
        <taxon>Bacteroidota</taxon>
        <taxon>Bacteroidia</taxon>
        <taxon>Marinilabiliales</taxon>
        <taxon>Marinifilaceae</taxon>
        <taxon>Labilibaculum</taxon>
    </lineage>
</organism>
<evidence type="ECO:0000256" key="12">
    <source>
        <dbReference type="HAMAP-Rule" id="MF_00278"/>
    </source>
</evidence>
<dbReference type="InterPro" id="IPR010139">
    <property type="entry name" value="Imidazole-glycPsynth_HisH"/>
</dbReference>
<feature type="active site" description="Nucleophile" evidence="12 13">
    <location>
        <position position="80"/>
    </location>
</feature>
<dbReference type="OrthoDB" id="9807137at2"/>
<dbReference type="CDD" id="cd01748">
    <property type="entry name" value="GATase1_IGP_Synthase"/>
    <property type="match status" value="1"/>
</dbReference>
<dbReference type="NCBIfam" id="TIGR01855">
    <property type="entry name" value="IMP_synth_hisH"/>
    <property type="match status" value="1"/>
</dbReference>
<comment type="function">
    <text evidence="12">IGPS catalyzes the conversion of PRFAR and glutamine to IGP, AICAR and glutamate. The HisH subunit catalyzes the hydrolysis of glutamine to glutamate and ammonia as part of the synthesis of IGP and AICAR. The resulting ammonia molecule is channeled to the active site of HisF.</text>
</comment>
<dbReference type="FunFam" id="3.40.50.880:FF:000009">
    <property type="entry name" value="Imidazole glycerol phosphate synthase subunit HisH"/>
    <property type="match status" value="1"/>
</dbReference>
<evidence type="ECO:0000313" key="15">
    <source>
        <dbReference type="EMBL" id="MUP39079.1"/>
    </source>
</evidence>
<dbReference type="PANTHER" id="PTHR42701">
    <property type="entry name" value="IMIDAZOLE GLYCEROL PHOSPHATE SYNTHASE SUBUNIT HISH"/>
    <property type="match status" value="1"/>
</dbReference>
<dbReference type="GO" id="GO:0000105">
    <property type="term" value="P:L-histidine biosynthetic process"/>
    <property type="evidence" value="ECO:0007669"/>
    <property type="project" value="UniProtKB-UniRule"/>
</dbReference>
<evidence type="ECO:0000256" key="3">
    <source>
        <dbReference type="ARBA" id="ARBA00011152"/>
    </source>
</evidence>
<keyword evidence="17" id="KW-1185">Reference proteome</keyword>
<dbReference type="GO" id="GO:0004359">
    <property type="term" value="F:glutaminase activity"/>
    <property type="evidence" value="ECO:0007669"/>
    <property type="project" value="UniProtKB-EC"/>
</dbReference>
<evidence type="ECO:0000259" key="14">
    <source>
        <dbReference type="Pfam" id="PF00117"/>
    </source>
</evidence>
<comment type="caution">
    <text evidence="15">The sequence shown here is derived from an EMBL/GenBank/DDBJ whole genome shotgun (WGS) entry which is preliminary data.</text>
</comment>
<dbReference type="GO" id="GO:0005737">
    <property type="term" value="C:cytoplasm"/>
    <property type="evidence" value="ECO:0007669"/>
    <property type="project" value="UniProtKB-SubCell"/>
</dbReference>
<reference evidence="15 18" key="2">
    <citation type="submission" date="2019-12" db="EMBL/GenBank/DDBJ databases">
        <title>Draft genome sequence of Labilibaculum sp. strain 44 isolated from deep waters of Black Sea.</title>
        <authorList>
            <person name="Yadav S."/>
            <person name="Villanueva L."/>
        </authorList>
    </citation>
    <scope>NUCLEOTIDE SEQUENCE [LARGE SCALE GENOMIC DNA]</scope>
    <source>
        <strain evidence="15 18">44</strain>
    </source>
</reference>
<comment type="pathway">
    <text evidence="2 12">Amino-acid biosynthesis; L-histidine biosynthesis; L-histidine from 5-phospho-alpha-D-ribose 1-diphosphate: step 5/9.</text>
</comment>
<dbReference type="Proteomes" id="UP000462449">
    <property type="component" value="Unassembled WGS sequence"/>
</dbReference>
<comment type="catalytic activity">
    <reaction evidence="10 12">
        <text>5-[(5-phospho-1-deoxy-D-ribulos-1-ylimino)methylamino]-1-(5-phospho-beta-D-ribosyl)imidazole-4-carboxamide + L-glutamine = D-erythro-1-(imidazol-4-yl)glycerol 3-phosphate + 5-amino-1-(5-phospho-beta-D-ribosyl)imidazole-4-carboxamide + L-glutamate + H(+)</text>
        <dbReference type="Rhea" id="RHEA:24793"/>
        <dbReference type="ChEBI" id="CHEBI:15378"/>
        <dbReference type="ChEBI" id="CHEBI:29985"/>
        <dbReference type="ChEBI" id="CHEBI:58278"/>
        <dbReference type="ChEBI" id="CHEBI:58359"/>
        <dbReference type="ChEBI" id="CHEBI:58475"/>
        <dbReference type="ChEBI" id="CHEBI:58525"/>
        <dbReference type="EC" id="4.3.2.10"/>
    </reaction>
</comment>
<keyword evidence="6 12" id="KW-0378">Hydrolase</keyword>
<evidence type="ECO:0000256" key="5">
    <source>
        <dbReference type="ARBA" id="ARBA00022605"/>
    </source>
</evidence>
<evidence type="ECO:0000256" key="10">
    <source>
        <dbReference type="ARBA" id="ARBA00047838"/>
    </source>
</evidence>
<feature type="active site" evidence="12 13">
    <location>
        <position position="180"/>
    </location>
</feature>
<dbReference type="AlphaFoldDB" id="A0A7M4D8V0"/>
<dbReference type="GO" id="GO:0000107">
    <property type="term" value="F:imidazoleglycerol-phosphate synthase activity"/>
    <property type="evidence" value="ECO:0007669"/>
    <property type="project" value="UniProtKB-UniRule"/>
</dbReference>
<dbReference type="Pfam" id="PF00117">
    <property type="entry name" value="GATase"/>
    <property type="match status" value="1"/>
</dbReference>
<keyword evidence="9 12" id="KW-0456">Lyase</keyword>
<dbReference type="InterPro" id="IPR017926">
    <property type="entry name" value="GATASE"/>
</dbReference>
<reference evidence="16 17" key="1">
    <citation type="submission" date="2019-11" db="EMBL/GenBank/DDBJ databases">
        <title>Draft genome sequence of Labilibaculum sp. strain SYP isolated from Black Sea.</title>
        <authorList>
            <person name="Yadav S."/>
            <person name="Villanueva L."/>
        </authorList>
    </citation>
    <scope>NUCLEOTIDE SEQUENCE [LARGE SCALE GENOMIC DNA]</scope>
    <source>
        <strain evidence="16 17">44</strain>
    </source>
</reference>
<accession>A0A7M4D8V0</accession>
<comment type="subcellular location">
    <subcellularLocation>
        <location evidence="1 12">Cytoplasm</location>
    </subcellularLocation>
</comment>
<keyword evidence="7 12" id="KW-0315">Glutamine amidotransferase</keyword>
<protein>
    <recommendedName>
        <fullName evidence="12">Imidazole glycerol phosphate synthase subunit HisH</fullName>
        <ecNumber evidence="12">4.3.2.10</ecNumber>
    </recommendedName>
    <alternativeName>
        <fullName evidence="12">IGP synthase glutaminase subunit</fullName>
        <ecNumber evidence="12">3.5.1.2</ecNumber>
    </alternativeName>
    <alternativeName>
        <fullName evidence="12">IGP synthase subunit HisH</fullName>
    </alternativeName>
    <alternativeName>
        <fullName evidence="12">ImGP synthase subunit HisH</fullName>
        <shortName evidence="12">IGPS subunit HisH</shortName>
    </alternativeName>
</protein>
<dbReference type="HAMAP" id="MF_00278">
    <property type="entry name" value="HisH"/>
    <property type="match status" value="1"/>
</dbReference>
<evidence type="ECO:0000256" key="7">
    <source>
        <dbReference type="ARBA" id="ARBA00022962"/>
    </source>
</evidence>
<gene>
    <name evidence="12 15" type="primary">hisH</name>
    <name evidence="16" type="ORF">DWB62_014770</name>
    <name evidence="15" type="ORF">GNY23_14770</name>
</gene>
<evidence type="ECO:0000256" key="2">
    <source>
        <dbReference type="ARBA" id="ARBA00005091"/>
    </source>
</evidence>
<evidence type="ECO:0000256" key="9">
    <source>
        <dbReference type="ARBA" id="ARBA00023239"/>
    </source>
</evidence>
<proteinExistence type="inferred from homology"/>
<name>A0A7M4D8V0_9BACT</name>
<dbReference type="GO" id="GO:0016829">
    <property type="term" value="F:lyase activity"/>
    <property type="evidence" value="ECO:0007669"/>
    <property type="project" value="UniProtKB-KW"/>
</dbReference>
<feature type="domain" description="Glutamine amidotransferase" evidence="14">
    <location>
        <begin position="7"/>
        <end position="194"/>
    </location>
</feature>
<evidence type="ECO:0000313" key="18">
    <source>
        <dbReference type="Proteomes" id="UP000462449"/>
    </source>
</evidence>
<evidence type="ECO:0000256" key="11">
    <source>
        <dbReference type="ARBA" id="ARBA00049534"/>
    </source>
</evidence>
<dbReference type="EC" id="3.5.1.2" evidence="12"/>
<evidence type="ECO:0000256" key="1">
    <source>
        <dbReference type="ARBA" id="ARBA00004496"/>
    </source>
</evidence>
<dbReference type="PIRSF" id="PIRSF000495">
    <property type="entry name" value="Amidotransf_hisH"/>
    <property type="match status" value="1"/>
</dbReference>